<dbReference type="PANTHER" id="PTHR43383:SF2">
    <property type="entry name" value="AMIDOHYDROLASE 2 FAMILY PROTEIN"/>
    <property type="match status" value="1"/>
</dbReference>
<evidence type="ECO:0000313" key="3">
    <source>
        <dbReference type="Proteomes" id="UP000518752"/>
    </source>
</evidence>
<dbReference type="Gene3D" id="3.20.20.140">
    <property type="entry name" value="Metal-dependent hydrolases"/>
    <property type="match status" value="1"/>
</dbReference>
<dbReference type="Proteomes" id="UP000518752">
    <property type="component" value="Unassembled WGS sequence"/>
</dbReference>
<organism evidence="2 3">
    <name type="scientific">Collybiopsis confluens</name>
    <dbReference type="NCBI Taxonomy" id="2823264"/>
    <lineage>
        <taxon>Eukaryota</taxon>
        <taxon>Fungi</taxon>
        <taxon>Dikarya</taxon>
        <taxon>Basidiomycota</taxon>
        <taxon>Agaricomycotina</taxon>
        <taxon>Agaricomycetes</taxon>
        <taxon>Agaricomycetidae</taxon>
        <taxon>Agaricales</taxon>
        <taxon>Marasmiineae</taxon>
        <taxon>Omphalotaceae</taxon>
        <taxon>Collybiopsis</taxon>
    </lineage>
</organism>
<comment type="caution">
    <text evidence="2">The sequence shown here is derived from an EMBL/GenBank/DDBJ whole genome shotgun (WGS) entry which is preliminary data.</text>
</comment>
<sequence length="398" mass="45137">MNKLESLRRTAFNFPAIDNHAHPLLKSQHRTNIPFGVIISEADEDAIKDAPLTLASLRSAIQLAGVLGIEKEPREGLWERVEQARDAMDYDQLCDLFMKQCGIQSILLDDGLGQPELVEDWKWHRKFGCDSKRVVRVEIEAEKLLLPLLEPLIQQNYSTSEVLRTPLVTFFDQLHTSLTTSAKDEELGISTNNTEHDFNFVMESFLKVVVDFQREGRIRLAHGIINEWIVHWALQVAGECGIPVQFHTGLGDSDISLLHASPAHMQPLIKDHPQTTFVLLHSAYPFTKEAGYLCAVYANVLLDFGEIFPFVSGPGQRDIIRQVLDLCPTNKILWSTDGHWHPESFYLGTVQARQALFDVLSEIVLAEELTEAQAVQIVERALFWNSNRVYKLGMRPVF</sequence>
<dbReference type="EMBL" id="JAACJN010000055">
    <property type="protein sequence ID" value="KAF5381899.1"/>
    <property type="molecule type" value="Genomic_DNA"/>
</dbReference>
<name>A0A8H5HEK0_9AGAR</name>
<protein>
    <recommendedName>
        <fullName evidence="1">Amidohydrolase-related domain-containing protein</fullName>
    </recommendedName>
</protein>
<reference evidence="2 3" key="1">
    <citation type="journal article" date="2020" name="ISME J.">
        <title>Uncovering the hidden diversity of litter-decomposition mechanisms in mushroom-forming fungi.</title>
        <authorList>
            <person name="Floudas D."/>
            <person name="Bentzer J."/>
            <person name="Ahren D."/>
            <person name="Johansson T."/>
            <person name="Persson P."/>
            <person name="Tunlid A."/>
        </authorList>
    </citation>
    <scope>NUCLEOTIDE SEQUENCE [LARGE SCALE GENOMIC DNA]</scope>
    <source>
        <strain evidence="2 3">CBS 406.79</strain>
    </source>
</reference>
<dbReference type="Pfam" id="PF04909">
    <property type="entry name" value="Amidohydro_2"/>
    <property type="match status" value="1"/>
</dbReference>
<feature type="domain" description="Amidohydrolase-related" evidence="1">
    <location>
        <begin position="233"/>
        <end position="358"/>
    </location>
</feature>
<dbReference type="InterPro" id="IPR032466">
    <property type="entry name" value="Metal_Hydrolase"/>
</dbReference>
<dbReference type="InterPro" id="IPR006680">
    <property type="entry name" value="Amidohydro-rel"/>
</dbReference>
<accession>A0A8H5HEK0</accession>
<dbReference type="AlphaFoldDB" id="A0A8H5HEK0"/>
<evidence type="ECO:0000313" key="2">
    <source>
        <dbReference type="EMBL" id="KAF5381899.1"/>
    </source>
</evidence>
<dbReference type="GO" id="GO:0016787">
    <property type="term" value="F:hydrolase activity"/>
    <property type="evidence" value="ECO:0007669"/>
    <property type="project" value="InterPro"/>
</dbReference>
<dbReference type="PANTHER" id="PTHR43383">
    <property type="entry name" value="NODULIN 6"/>
    <property type="match status" value="1"/>
</dbReference>
<gene>
    <name evidence="2" type="ORF">D9757_007592</name>
</gene>
<dbReference type="OrthoDB" id="3364440at2759"/>
<keyword evidence="3" id="KW-1185">Reference proteome</keyword>
<evidence type="ECO:0000259" key="1">
    <source>
        <dbReference type="Pfam" id="PF04909"/>
    </source>
</evidence>
<dbReference type="SUPFAM" id="SSF51556">
    <property type="entry name" value="Metallo-dependent hydrolases"/>
    <property type="match status" value="1"/>
</dbReference>
<proteinExistence type="predicted"/>